<dbReference type="AlphaFoldDB" id="A0ABD5VDE4"/>
<organism evidence="2 3">
    <name type="scientific">Halorubellus litoreus</name>
    <dbReference type="NCBI Taxonomy" id="755308"/>
    <lineage>
        <taxon>Archaea</taxon>
        <taxon>Methanobacteriati</taxon>
        <taxon>Methanobacteriota</taxon>
        <taxon>Stenosarchaea group</taxon>
        <taxon>Halobacteria</taxon>
        <taxon>Halobacteriales</taxon>
        <taxon>Halorubellaceae</taxon>
        <taxon>Halorubellus</taxon>
    </lineage>
</organism>
<keyword evidence="3" id="KW-1185">Reference proteome</keyword>
<dbReference type="InterPro" id="IPR058742">
    <property type="entry name" value="DUF7989"/>
</dbReference>
<dbReference type="Pfam" id="PF25951">
    <property type="entry name" value="DUF7989"/>
    <property type="match status" value="1"/>
</dbReference>
<name>A0ABD5VDE4_9EURY</name>
<dbReference type="Proteomes" id="UP001596395">
    <property type="component" value="Unassembled WGS sequence"/>
</dbReference>
<dbReference type="EMBL" id="JBHSXN010000002">
    <property type="protein sequence ID" value="MFC6953560.1"/>
    <property type="molecule type" value="Genomic_DNA"/>
</dbReference>
<feature type="compositionally biased region" description="Basic and acidic residues" evidence="1">
    <location>
        <begin position="1"/>
        <end position="13"/>
    </location>
</feature>
<reference evidence="2 3" key="1">
    <citation type="journal article" date="2019" name="Int. J. Syst. Evol. Microbiol.">
        <title>The Global Catalogue of Microorganisms (GCM) 10K type strain sequencing project: providing services to taxonomists for standard genome sequencing and annotation.</title>
        <authorList>
            <consortium name="The Broad Institute Genomics Platform"/>
            <consortium name="The Broad Institute Genome Sequencing Center for Infectious Disease"/>
            <person name="Wu L."/>
            <person name="Ma J."/>
        </authorList>
    </citation>
    <scope>NUCLEOTIDE SEQUENCE [LARGE SCALE GENOMIC DNA]</scope>
    <source>
        <strain evidence="2 3">GX26</strain>
    </source>
</reference>
<evidence type="ECO:0000313" key="2">
    <source>
        <dbReference type="EMBL" id="MFC6953560.1"/>
    </source>
</evidence>
<gene>
    <name evidence="2" type="ORF">ACFQGB_11865</name>
</gene>
<feature type="compositionally biased region" description="Acidic residues" evidence="1">
    <location>
        <begin position="32"/>
        <end position="42"/>
    </location>
</feature>
<accession>A0ABD5VDE4</accession>
<dbReference type="RefSeq" id="WP_336350517.1">
    <property type="nucleotide sequence ID" value="NZ_JAZAQL010000002.1"/>
</dbReference>
<proteinExistence type="predicted"/>
<evidence type="ECO:0000313" key="3">
    <source>
        <dbReference type="Proteomes" id="UP001596395"/>
    </source>
</evidence>
<feature type="region of interest" description="Disordered" evidence="1">
    <location>
        <begin position="1"/>
        <end position="42"/>
    </location>
</feature>
<comment type="caution">
    <text evidence="2">The sequence shown here is derived from an EMBL/GenBank/DDBJ whole genome shotgun (WGS) entry which is preliminary data.</text>
</comment>
<protein>
    <submittedName>
        <fullName evidence="2">Uncharacterized protein</fullName>
    </submittedName>
</protein>
<sequence length="42" mass="4602">MADTDRDRMKDVSHTPPNGESVTNVWERGATEDDDGPTPADD</sequence>
<evidence type="ECO:0000256" key="1">
    <source>
        <dbReference type="SAM" id="MobiDB-lite"/>
    </source>
</evidence>
<feature type="compositionally biased region" description="Polar residues" evidence="1">
    <location>
        <begin position="15"/>
        <end position="24"/>
    </location>
</feature>